<dbReference type="AlphaFoldDB" id="A0ABD5NEE6"/>
<dbReference type="GeneID" id="69116377"/>
<accession>A0ABD5NEE6</accession>
<evidence type="ECO:0000256" key="1">
    <source>
        <dbReference type="SAM" id="MobiDB-lite"/>
    </source>
</evidence>
<gene>
    <name evidence="2" type="ORF">ACFOKC_08125</name>
</gene>
<dbReference type="RefSeq" id="WP_232571186.1">
    <property type="nucleotide sequence ID" value="NZ_CP089466.1"/>
</dbReference>
<evidence type="ECO:0000313" key="3">
    <source>
        <dbReference type="Proteomes" id="UP001595660"/>
    </source>
</evidence>
<feature type="region of interest" description="Disordered" evidence="1">
    <location>
        <begin position="1"/>
        <end position="23"/>
    </location>
</feature>
<dbReference type="SUPFAM" id="SSF160387">
    <property type="entry name" value="NosL/MerB-like"/>
    <property type="match status" value="1"/>
</dbReference>
<dbReference type="InterPro" id="IPR008719">
    <property type="entry name" value="N2O_reductase_NosL"/>
</dbReference>
<dbReference type="InterPro" id="IPR019546">
    <property type="entry name" value="TAT_signal_bac_arc"/>
</dbReference>
<reference evidence="2 3" key="1">
    <citation type="journal article" date="2019" name="Int. J. Syst. Evol. Microbiol.">
        <title>The Global Catalogue of Microorganisms (GCM) 10K type strain sequencing project: providing services to taxonomists for standard genome sequencing and annotation.</title>
        <authorList>
            <consortium name="The Broad Institute Genomics Platform"/>
            <consortium name="The Broad Institute Genome Sequencing Center for Infectious Disease"/>
            <person name="Wu L."/>
            <person name="Ma J."/>
        </authorList>
    </citation>
    <scope>NUCLEOTIDE SEQUENCE [LARGE SCALE GENOMIC DNA]</scope>
    <source>
        <strain evidence="2 3">CGMCC 1.12562</strain>
    </source>
</reference>
<keyword evidence="3" id="KW-1185">Reference proteome</keyword>
<dbReference type="NCBIfam" id="TIGR01409">
    <property type="entry name" value="TAT_signal_seq"/>
    <property type="match status" value="1"/>
</dbReference>
<dbReference type="Proteomes" id="UP001595660">
    <property type="component" value="Unassembled WGS sequence"/>
</dbReference>
<protein>
    <submittedName>
        <fullName evidence="2">Nitrous oxide reductase accessory protein NosL</fullName>
    </submittedName>
</protein>
<feature type="compositionally biased region" description="Polar residues" evidence="1">
    <location>
        <begin position="9"/>
        <end position="18"/>
    </location>
</feature>
<dbReference type="PANTHER" id="PTHR41247:SF1">
    <property type="entry name" value="HTH-TYPE TRANSCRIPTIONAL REPRESSOR YCNK"/>
    <property type="match status" value="1"/>
</dbReference>
<evidence type="ECO:0000313" key="2">
    <source>
        <dbReference type="EMBL" id="MFC3477690.1"/>
    </source>
</evidence>
<organism evidence="2 3">
    <name type="scientific">Halobacterium litoreum</name>
    <dbReference type="NCBI Taxonomy" id="2039234"/>
    <lineage>
        <taxon>Archaea</taxon>
        <taxon>Methanobacteriati</taxon>
        <taxon>Methanobacteriota</taxon>
        <taxon>Stenosarchaea group</taxon>
        <taxon>Halobacteria</taxon>
        <taxon>Halobacteriales</taxon>
        <taxon>Halobacteriaceae</taxon>
        <taxon>Halobacterium</taxon>
    </lineage>
</organism>
<dbReference type="PANTHER" id="PTHR41247">
    <property type="entry name" value="HTH-TYPE TRANSCRIPTIONAL REPRESSOR YCNK"/>
    <property type="match status" value="1"/>
</dbReference>
<sequence>MCKDDTTHDQSPGTASTDCTERGVTRRRVLQGASAAGVAGLAGCLSSSGGGDDAPEPVTLGESATCDVCGMVIPNHPGPTAEIFYADEQPSGHDNPARFDSTWEAFQYDFEHDDWDREAFYVTDYSAVDYEIRTDGGQKLISTHPTAEAFADAEDVTFVVGSDVVGAMGRDLVAFGDEADAEAFADEHGGKLASFGDVTPTMIASLGM</sequence>
<dbReference type="PROSITE" id="PS51318">
    <property type="entry name" value="TAT"/>
    <property type="match status" value="1"/>
</dbReference>
<name>A0ABD5NEE6_9EURY</name>
<dbReference type="Pfam" id="PF05573">
    <property type="entry name" value="NosL"/>
    <property type="match status" value="1"/>
</dbReference>
<dbReference type="Gene3D" id="3.30.70.2050">
    <property type="match status" value="1"/>
</dbReference>
<proteinExistence type="predicted"/>
<dbReference type="InterPro" id="IPR006311">
    <property type="entry name" value="TAT_signal"/>
</dbReference>
<comment type="caution">
    <text evidence="2">The sequence shown here is derived from an EMBL/GenBank/DDBJ whole genome shotgun (WGS) entry which is preliminary data.</text>
</comment>
<dbReference type="EMBL" id="JBHRWN010000002">
    <property type="protein sequence ID" value="MFC3477690.1"/>
    <property type="molecule type" value="Genomic_DNA"/>
</dbReference>